<name>R7T6K0_CAPTE</name>
<feature type="region of interest" description="Disordered" evidence="1">
    <location>
        <begin position="83"/>
        <end position="106"/>
    </location>
</feature>
<dbReference type="Gene3D" id="2.60.40.200">
    <property type="entry name" value="Superoxide dismutase, copper/zinc binding domain"/>
    <property type="match status" value="1"/>
</dbReference>
<dbReference type="InterPro" id="IPR024134">
    <property type="entry name" value="SOD_Cu/Zn_/chaperone"/>
</dbReference>
<dbReference type="AlphaFoldDB" id="R7T6K0"/>
<dbReference type="Proteomes" id="UP000014760">
    <property type="component" value="Unassembled WGS sequence"/>
</dbReference>
<evidence type="ECO:0000313" key="4">
    <source>
        <dbReference type="EnsemblMetazoa" id="CapteP72786"/>
    </source>
</evidence>
<reference evidence="5" key="1">
    <citation type="submission" date="2012-12" db="EMBL/GenBank/DDBJ databases">
        <authorList>
            <person name="Hellsten U."/>
            <person name="Grimwood J."/>
            <person name="Chapman J.A."/>
            <person name="Shapiro H."/>
            <person name="Aerts A."/>
            <person name="Otillar R.P."/>
            <person name="Terry A.Y."/>
            <person name="Boore J.L."/>
            <person name="Simakov O."/>
            <person name="Marletaz F."/>
            <person name="Cho S.-J."/>
            <person name="Edsinger-Gonzales E."/>
            <person name="Havlak P."/>
            <person name="Kuo D.-H."/>
            <person name="Larsson T."/>
            <person name="Lv J."/>
            <person name="Arendt D."/>
            <person name="Savage R."/>
            <person name="Osoegawa K."/>
            <person name="de Jong P."/>
            <person name="Lindberg D.R."/>
            <person name="Seaver E.C."/>
            <person name="Weisblat D.A."/>
            <person name="Putnam N.H."/>
            <person name="Grigoriev I.V."/>
            <person name="Rokhsar D.S."/>
        </authorList>
    </citation>
    <scope>NUCLEOTIDE SEQUENCE</scope>
    <source>
        <strain evidence="5">I ESC-2004</strain>
    </source>
</reference>
<dbReference type="HOGENOM" id="CLU_056632_4_2_1"/>
<keyword evidence="5" id="KW-1185">Reference proteome</keyword>
<feature type="non-terminal residue" evidence="3">
    <location>
        <position position="106"/>
    </location>
</feature>
<protein>
    <recommendedName>
        <fullName evidence="2">Superoxide dismutase copper/zinc binding domain-containing protein</fullName>
    </recommendedName>
</protein>
<accession>R7T6K0</accession>
<reference evidence="3 5" key="2">
    <citation type="journal article" date="2013" name="Nature">
        <title>Insights into bilaterian evolution from three spiralian genomes.</title>
        <authorList>
            <person name="Simakov O."/>
            <person name="Marletaz F."/>
            <person name="Cho S.J."/>
            <person name="Edsinger-Gonzales E."/>
            <person name="Havlak P."/>
            <person name="Hellsten U."/>
            <person name="Kuo D.H."/>
            <person name="Larsson T."/>
            <person name="Lv J."/>
            <person name="Arendt D."/>
            <person name="Savage R."/>
            <person name="Osoegawa K."/>
            <person name="de Jong P."/>
            <person name="Grimwood J."/>
            <person name="Chapman J.A."/>
            <person name="Shapiro H."/>
            <person name="Aerts A."/>
            <person name="Otillar R.P."/>
            <person name="Terry A.Y."/>
            <person name="Boore J.L."/>
            <person name="Grigoriev I.V."/>
            <person name="Lindberg D.R."/>
            <person name="Seaver E.C."/>
            <person name="Weisblat D.A."/>
            <person name="Putnam N.H."/>
            <person name="Rokhsar D.S."/>
        </authorList>
    </citation>
    <scope>NUCLEOTIDE SEQUENCE</scope>
    <source>
        <strain evidence="3 5">I ESC-2004</strain>
    </source>
</reference>
<dbReference type="STRING" id="283909.R7T6K0"/>
<dbReference type="PRINTS" id="PR00068">
    <property type="entry name" value="CUZNDISMTASE"/>
</dbReference>
<dbReference type="Pfam" id="PF00080">
    <property type="entry name" value="Sod_Cu"/>
    <property type="match status" value="1"/>
</dbReference>
<dbReference type="GO" id="GO:0005507">
    <property type="term" value="F:copper ion binding"/>
    <property type="evidence" value="ECO:0007669"/>
    <property type="project" value="InterPro"/>
</dbReference>
<gene>
    <name evidence="3" type="ORF">CAPTEDRAFT_72786</name>
</gene>
<dbReference type="InterPro" id="IPR001424">
    <property type="entry name" value="SOD_Cu_Zn_dom"/>
</dbReference>
<feature type="domain" description="Superoxide dismutase copper/zinc binding" evidence="2">
    <location>
        <begin position="1"/>
        <end position="106"/>
    </location>
</feature>
<evidence type="ECO:0000259" key="2">
    <source>
        <dbReference type="Pfam" id="PF00080"/>
    </source>
</evidence>
<dbReference type="EMBL" id="KB311579">
    <property type="protein sequence ID" value="ELT88978.1"/>
    <property type="molecule type" value="Genomic_DNA"/>
</dbReference>
<dbReference type="SUPFAM" id="SSF49329">
    <property type="entry name" value="Cu,Zn superoxide dismutase-like"/>
    <property type="match status" value="1"/>
</dbReference>
<dbReference type="EnsemblMetazoa" id="CapteT72786">
    <property type="protein sequence ID" value="CapteP72786"/>
    <property type="gene ID" value="CapteG72786"/>
</dbReference>
<proteinExistence type="predicted"/>
<sequence length="106" mass="11192">HGIAIHQYGDLSEGCTNLGDHFNPLNVNHGGRLQSPFQRHVGDLGNIHVNLDGSASSELKDYLIQLQGRYTVVGRSVAIHELTDDLGKGGDSDSSTNGHSGSAIAC</sequence>
<dbReference type="PANTHER" id="PTHR10003">
    <property type="entry name" value="SUPEROXIDE DISMUTASE CU-ZN -RELATED"/>
    <property type="match status" value="1"/>
</dbReference>
<dbReference type="OrthoDB" id="2015551at2759"/>
<dbReference type="EMBL" id="AMQN01015087">
    <property type="status" value="NOT_ANNOTATED_CDS"/>
    <property type="molecule type" value="Genomic_DNA"/>
</dbReference>
<feature type="non-terminal residue" evidence="3">
    <location>
        <position position="1"/>
    </location>
</feature>
<organism evidence="3">
    <name type="scientific">Capitella teleta</name>
    <name type="common">Polychaete worm</name>
    <dbReference type="NCBI Taxonomy" id="283909"/>
    <lineage>
        <taxon>Eukaryota</taxon>
        <taxon>Metazoa</taxon>
        <taxon>Spiralia</taxon>
        <taxon>Lophotrochozoa</taxon>
        <taxon>Annelida</taxon>
        <taxon>Polychaeta</taxon>
        <taxon>Sedentaria</taxon>
        <taxon>Scolecida</taxon>
        <taxon>Capitellidae</taxon>
        <taxon>Capitella</taxon>
    </lineage>
</organism>
<reference evidence="4" key="3">
    <citation type="submission" date="2015-06" db="UniProtKB">
        <authorList>
            <consortium name="EnsemblMetazoa"/>
        </authorList>
    </citation>
    <scope>IDENTIFICATION</scope>
</reference>
<evidence type="ECO:0000313" key="5">
    <source>
        <dbReference type="Proteomes" id="UP000014760"/>
    </source>
</evidence>
<evidence type="ECO:0000256" key="1">
    <source>
        <dbReference type="SAM" id="MobiDB-lite"/>
    </source>
</evidence>
<dbReference type="InterPro" id="IPR036423">
    <property type="entry name" value="SOD-like_Cu/Zn_dom_sf"/>
</dbReference>
<dbReference type="GO" id="GO:0006801">
    <property type="term" value="P:superoxide metabolic process"/>
    <property type="evidence" value="ECO:0007669"/>
    <property type="project" value="InterPro"/>
</dbReference>
<dbReference type="OMA" id="ACASAKC"/>
<evidence type="ECO:0000313" key="3">
    <source>
        <dbReference type="EMBL" id="ELT88978.1"/>
    </source>
</evidence>